<dbReference type="AlphaFoldDB" id="A0AAD6Q6Q3"/>
<gene>
    <name evidence="1" type="ORF">NC653_024367</name>
</gene>
<name>A0AAD6Q6Q3_9ROSI</name>
<accession>A0AAD6Q6Q3</accession>
<dbReference type="Proteomes" id="UP001164929">
    <property type="component" value="Chromosome 10"/>
</dbReference>
<evidence type="ECO:0000313" key="2">
    <source>
        <dbReference type="Proteomes" id="UP001164929"/>
    </source>
</evidence>
<proteinExistence type="predicted"/>
<organism evidence="1 2">
    <name type="scientific">Populus alba x Populus x berolinensis</name>
    <dbReference type="NCBI Taxonomy" id="444605"/>
    <lineage>
        <taxon>Eukaryota</taxon>
        <taxon>Viridiplantae</taxon>
        <taxon>Streptophyta</taxon>
        <taxon>Embryophyta</taxon>
        <taxon>Tracheophyta</taxon>
        <taxon>Spermatophyta</taxon>
        <taxon>Magnoliopsida</taxon>
        <taxon>eudicotyledons</taxon>
        <taxon>Gunneridae</taxon>
        <taxon>Pentapetalae</taxon>
        <taxon>rosids</taxon>
        <taxon>fabids</taxon>
        <taxon>Malpighiales</taxon>
        <taxon>Salicaceae</taxon>
        <taxon>Saliceae</taxon>
        <taxon>Populus</taxon>
    </lineage>
</organism>
<comment type="caution">
    <text evidence="1">The sequence shown here is derived from an EMBL/GenBank/DDBJ whole genome shotgun (WGS) entry which is preliminary data.</text>
</comment>
<protein>
    <submittedName>
        <fullName evidence="1">Uncharacterized protein</fullName>
    </submittedName>
</protein>
<reference evidence="1" key="1">
    <citation type="journal article" date="2023" name="Mol. Ecol. Resour.">
        <title>Chromosome-level genome assembly of a triploid poplar Populus alba 'Berolinensis'.</title>
        <authorList>
            <person name="Chen S."/>
            <person name="Yu Y."/>
            <person name="Wang X."/>
            <person name="Wang S."/>
            <person name="Zhang T."/>
            <person name="Zhou Y."/>
            <person name="He R."/>
            <person name="Meng N."/>
            <person name="Wang Y."/>
            <person name="Liu W."/>
            <person name="Liu Z."/>
            <person name="Liu J."/>
            <person name="Guo Q."/>
            <person name="Huang H."/>
            <person name="Sederoff R.R."/>
            <person name="Wang G."/>
            <person name="Qu G."/>
            <person name="Chen S."/>
        </authorList>
    </citation>
    <scope>NUCLEOTIDE SEQUENCE</scope>
    <source>
        <strain evidence="1">SC-2020</strain>
    </source>
</reference>
<dbReference type="EMBL" id="JAQIZT010000010">
    <property type="protein sequence ID" value="KAJ6980961.1"/>
    <property type="molecule type" value="Genomic_DNA"/>
</dbReference>
<evidence type="ECO:0000313" key="1">
    <source>
        <dbReference type="EMBL" id="KAJ6980961.1"/>
    </source>
</evidence>
<keyword evidence="2" id="KW-1185">Reference proteome</keyword>
<sequence>MALANMPEKIEAYLPSGCRKTKIEGSSLNVPEESKRSEKLKLLNCAKTGTIELGFIFEHQWEDLRANLKWTQLG</sequence>